<gene>
    <name evidence="3" type="ORF">Ssi02_18260</name>
</gene>
<dbReference type="InterPro" id="IPR001387">
    <property type="entry name" value="Cro/C1-type_HTH"/>
</dbReference>
<dbReference type="PROSITE" id="PS50943">
    <property type="entry name" value="HTH_CROC1"/>
    <property type="match status" value="1"/>
</dbReference>
<dbReference type="RefSeq" id="WP_204023331.1">
    <property type="nucleotide sequence ID" value="NZ_BOOW01000010.1"/>
</dbReference>
<reference evidence="3" key="1">
    <citation type="submission" date="2021-01" db="EMBL/GenBank/DDBJ databases">
        <title>Whole genome shotgun sequence of Sinosporangium siamense NBRC 109515.</title>
        <authorList>
            <person name="Komaki H."/>
            <person name="Tamura T."/>
        </authorList>
    </citation>
    <scope>NUCLEOTIDE SEQUENCE</scope>
    <source>
        <strain evidence="3">NBRC 109515</strain>
    </source>
</reference>
<dbReference type="SUPFAM" id="SSF51182">
    <property type="entry name" value="RmlC-like cupins"/>
    <property type="match status" value="1"/>
</dbReference>
<dbReference type="PANTHER" id="PTHR46797:SF1">
    <property type="entry name" value="METHYLPHOSPHONATE SYNTHASE"/>
    <property type="match status" value="1"/>
</dbReference>
<dbReference type="CDD" id="cd00093">
    <property type="entry name" value="HTH_XRE"/>
    <property type="match status" value="1"/>
</dbReference>
<dbReference type="PANTHER" id="PTHR46797">
    <property type="entry name" value="HTH-TYPE TRANSCRIPTIONAL REGULATOR"/>
    <property type="match status" value="1"/>
</dbReference>
<proteinExistence type="predicted"/>
<dbReference type="AlphaFoldDB" id="A0A919RF05"/>
<dbReference type="Pfam" id="PF01381">
    <property type="entry name" value="HTH_3"/>
    <property type="match status" value="1"/>
</dbReference>
<dbReference type="InterPro" id="IPR014710">
    <property type="entry name" value="RmlC-like_jellyroll"/>
</dbReference>
<dbReference type="InterPro" id="IPR011051">
    <property type="entry name" value="RmlC_Cupin_sf"/>
</dbReference>
<dbReference type="GO" id="GO:0005829">
    <property type="term" value="C:cytosol"/>
    <property type="evidence" value="ECO:0007669"/>
    <property type="project" value="TreeGrafter"/>
</dbReference>
<comment type="caution">
    <text evidence="3">The sequence shown here is derived from an EMBL/GenBank/DDBJ whole genome shotgun (WGS) entry which is preliminary data.</text>
</comment>
<evidence type="ECO:0000259" key="2">
    <source>
        <dbReference type="PROSITE" id="PS50943"/>
    </source>
</evidence>
<dbReference type="SUPFAM" id="SSF47413">
    <property type="entry name" value="lambda repressor-like DNA-binding domains"/>
    <property type="match status" value="1"/>
</dbReference>
<dbReference type="GO" id="GO:0003700">
    <property type="term" value="F:DNA-binding transcription factor activity"/>
    <property type="evidence" value="ECO:0007669"/>
    <property type="project" value="TreeGrafter"/>
</dbReference>
<dbReference type="CDD" id="cd02209">
    <property type="entry name" value="cupin_XRE_C"/>
    <property type="match status" value="1"/>
</dbReference>
<feature type="domain" description="HTH cro/C1-type" evidence="2">
    <location>
        <begin position="19"/>
        <end position="73"/>
    </location>
</feature>
<accession>A0A919RF05</accession>
<evidence type="ECO:0000313" key="3">
    <source>
        <dbReference type="EMBL" id="GII91595.1"/>
    </source>
</evidence>
<dbReference type="Gene3D" id="2.60.120.10">
    <property type="entry name" value="Jelly Rolls"/>
    <property type="match status" value="1"/>
</dbReference>
<dbReference type="InterPro" id="IPR050807">
    <property type="entry name" value="TransReg_Diox_bact_type"/>
</dbReference>
<dbReference type="Gene3D" id="1.10.260.40">
    <property type="entry name" value="lambda repressor-like DNA-binding domains"/>
    <property type="match status" value="1"/>
</dbReference>
<dbReference type="EMBL" id="BOOW01000010">
    <property type="protein sequence ID" value="GII91595.1"/>
    <property type="molecule type" value="Genomic_DNA"/>
</dbReference>
<dbReference type="SMART" id="SM00530">
    <property type="entry name" value="HTH_XRE"/>
    <property type="match status" value="1"/>
</dbReference>
<dbReference type="GO" id="GO:0003677">
    <property type="term" value="F:DNA binding"/>
    <property type="evidence" value="ECO:0007669"/>
    <property type="project" value="UniProtKB-KW"/>
</dbReference>
<keyword evidence="1" id="KW-0238">DNA-binding</keyword>
<dbReference type="Pfam" id="PF07883">
    <property type="entry name" value="Cupin_2"/>
    <property type="match status" value="1"/>
</dbReference>
<evidence type="ECO:0000256" key="1">
    <source>
        <dbReference type="ARBA" id="ARBA00023125"/>
    </source>
</evidence>
<dbReference type="InterPro" id="IPR010982">
    <property type="entry name" value="Lambda_DNA-bd_dom_sf"/>
</dbReference>
<evidence type="ECO:0000313" key="4">
    <source>
        <dbReference type="Proteomes" id="UP000606172"/>
    </source>
</evidence>
<dbReference type="Proteomes" id="UP000606172">
    <property type="component" value="Unassembled WGS sequence"/>
</dbReference>
<keyword evidence="4" id="KW-1185">Reference proteome</keyword>
<dbReference type="InterPro" id="IPR013096">
    <property type="entry name" value="Cupin_2"/>
</dbReference>
<organism evidence="3 4">
    <name type="scientific">Sinosporangium siamense</name>
    <dbReference type="NCBI Taxonomy" id="1367973"/>
    <lineage>
        <taxon>Bacteria</taxon>
        <taxon>Bacillati</taxon>
        <taxon>Actinomycetota</taxon>
        <taxon>Actinomycetes</taxon>
        <taxon>Streptosporangiales</taxon>
        <taxon>Streptosporangiaceae</taxon>
        <taxon>Sinosporangium</taxon>
    </lineage>
</organism>
<name>A0A919RF05_9ACTN</name>
<sequence>MKGNAPGDDHLVGRLGAIIATERASRGFSIEELAGRAGISNGLLSQLERGIGNPSIDTLSNIARALGLSIGSFFLGTNDDDADGVVHPHTRARLVLADQNLTYQLLVPDLQGALSMLYIEVPAHFSNEHAPFSHSGEEVVFILQGRMEVHVGNLVRVLEQGDSMRFASVTKHWYRTFDEDVVSITAMTPPSF</sequence>
<protein>
    <submittedName>
        <fullName evidence="3">Transcriptional regulator</fullName>
    </submittedName>
</protein>